<dbReference type="EMBL" id="OW240912">
    <property type="protein sequence ID" value="CAH2223497.1"/>
    <property type="molecule type" value="Genomic_DNA"/>
</dbReference>
<protein>
    <submittedName>
        <fullName evidence="2">Uncharacterized protein</fullName>
    </submittedName>
</protein>
<evidence type="ECO:0000313" key="2">
    <source>
        <dbReference type="EMBL" id="CAH2223497.1"/>
    </source>
</evidence>
<reference evidence="2" key="1">
    <citation type="submission" date="2022-03" db="EMBL/GenBank/DDBJ databases">
        <authorList>
            <person name="Alioto T."/>
            <person name="Alioto T."/>
            <person name="Gomez Garrido J."/>
        </authorList>
    </citation>
    <scope>NUCLEOTIDE SEQUENCE</scope>
</reference>
<keyword evidence="3" id="KW-1185">Reference proteome</keyword>
<dbReference type="AlphaFoldDB" id="A0AAD1R6X7"/>
<feature type="non-terminal residue" evidence="2">
    <location>
        <position position="79"/>
    </location>
</feature>
<accession>A0AAD1R6X7</accession>
<organism evidence="2 3">
    <name type="scientific">Pelobates cultripes</name>
    <name type="common">Western spadefoot toad</name>
    <dbReference type="NCBI Taxonomy" id="61616"/>
    <lineage>
        <taxon>Eukaryota</taxon>
        <taxon>Metazoa</taxon>
        <taxon>Chordata</taxon>
        <taxon>Craniata</taxon>
        <taxon>Vertebrata</taxon>
        <taxon>Euteleostomi</taxon>
        <taxon>Amphibia</taxon>
        <taxon>Batrachia</taxon>
        <taxon>Anura</taxon>
        <taxon>Pelobatoidea</taxon>
        <taxon>Pelobatidae</taxon>
        <taxon>Pelobates</taxon>
    </lineage>
</organism>
<evidence type="ECO:0000256" key="1">
    <source>
        <dbReference type="SAM" id="MobiDB-lite"/>
    </source>
</evidence>
<dbReference type="Proteomes" id="UP001295444">
    <property type="component" value="Chromosome 01"/>
</dbReference>
<name>A0AAD1R6X7_PELCU</name>
<sequence length="79" mass="8682">MGSDKGVSTPEIKDPDKQKTTMSQPKQKRQATKTEKQNFFGQNAALSKHASQQHQQDGGEETHDGNLSTDPADQAMEEP</sequence>
<proteinExistence type="predicted"/>
<feature type="region of interest" description="Disordered" evidence="1">
    <location>
        <begin position="1"/>
        <end position="79"/>
    </location>
</feature>
<gene>
    <name evidence="2" type="ORF">PECUL_23A037939</name>
</gene>
<evidence type="ECO:0000313" key="3">
    <source>
        <dbReference type="Proteomes" id="UP001295444"/>
    </source>
</evidence>
<feature type="compositionally biased region" description="Polar residues" evidence="1">
    <location>
        <begin position="37"/>
        <end position="56"/>
    </location>
</feature>